<keyword evidence="2" id="KW-1185">Reference proteome</keyword>
<dbReference type="PANTHER" id="PTHR47628">
    <property type="match status" value="1"/>
</dbReference>
<dbReference type="InterPro" id="IPR039570">
    <property type="entry name" value="AmiC_PBP1"/>
</dbReference>
<sequence length="379" mass="42285">MSSCQRRRLTMGSTGEPWRVGVLFSQSGDTGAIEETQLKGTMLGIAEINAAGGINGREIVPIIYDPTSSTELYSHYARKLLIEDRVTTIFGCYTSTSRKAVLPLVERVNALLWYPTRYEGFEFSPNIIYTGSSPNQNTIELINYLLTTHGNRFYLLGTDYCYPRRTNRIVRDLVCGQGGTIVGEEYLSFGASPNDIRPIIRDLRNNKPDVIFSTVVGQAISHFYQAYADAGFTPDNMPIGSLNTCEAELRLMGTDVGAGHITAATYFESVENDENDRFVRLFKQRFGEDESTNMCAEAAYFQVHLFAQAVAETNSMDTDTLRPAVLGREIAAPQGRIGIDYKNSHAELWTRIGKADDRGRFDILRESMVALRPDPFLVT</sequence>
<dbReference type="EMBL" id="JACHOT010000002">
    <property type="protein sequence ID" value="MBB4650365.1"/>
    <property type="molecule type" value="Genomic_DNA"/>
</dbReference>
<dbReference type="Proteomes" id="UP000539538">
    <property type="component" value="Unassembled WGS sequence"/>
</dbReference>
<dbReference type="Gene3D" id="3.40.50.2300">
    <property type="match status" value="2"/>
</dbReference>
<accession>A0ABR6L0T7</accession>
<organism evidence="1 2">
    <name type="scientific">Aminobacter niigataensis</name>
    <dbReference type="NCBI Taxonomy" id="83265"/>
    <lineage>
        <taxon>Bacteria</taxon>
        <taxon>Pseudomonadati</taxon>
        <taxon>Pseudomonadota</taxon>
        <taxon>Alphaproteobacteria</taxon>
        <taxon>Hyphomicrobiales</taxon>
        <taxon>Phyllobacteriaceae</taxon>
        <taxon>Aminobacter</taxon>
    </lineage>
</organism>
<protein>
    <submittedName>
        <fullName evidence="1">Branched-chain amino acid transport system substrate-binding protein</fullName>
    </submittedName>
</protein>
<name>A0ABR6L0T7_9HYPH</name>
<dbReference type="CDD" id="cd06357">
    <property type="entry name" value="PBP1_AmiC"/>
    <property type="match status" value="1"/>
</dbReference>
<dbReference type="Pfam" id="PF13433">
    <property type="entry name" value="Peripla_BP_5"/>
    <property type="match status" value="1"/>
</dbReference>
<comment type="caution">
    <text evidence="1">The sequence shown here is derived from an EMBL/GenBank/DDBJ whole genome shotgun (WGS) entry which is preliminary data.</text>
</comment>
<evidence type="ECO:0000313" key="2">
    <source>
        <dbReference type="Proteomes" id="UP000539538"/>
    </source>
</evidence>
<dbReference type="SUPFAM" id="SSF53822">
    <property type="entry name" value="Periplasmic binding protein-like I"/>
    <property type="match status" value="1"/>
</dbReference>
<evidence type="ECO:0000313" key="1">
    <source>
        <dbReference type="EMBL" id="MBB4650365.1"/>
    </source>
</evidence>
<proteinExistence type="predicted"/>
<dbReference type="InterPro" id="IPR028082">
    <property type="entry name" value="Peripla_BP_I"/>
</dbReference>
<dbReference type="PANTHER" id="PTHR47628:SF1">
    <property type="entry name" value="ALIPHATIC AMIDASE EXPRESSION-REGULATING PROTEIN"/>
    <property type="match status" value="1"/>
</dbReference>
<gene>
    <name evidence="1" type="ORF">GGQ99_002120</name>
</gene>
<reference evidence="1 2" key="1">
    <citation type="submission" date="2020-08" db="EMBL/GenBank/DDBJ databases">
        <title>Genomic Encyclopedia of Type Strains, Phase IV (KMG-IV): sequencing the most valuable type-strain genomes for metagenomic binning, comparative biology and taxonomic classification.</title>
        <authorList>
            <person name="Goeker M."/>
        </authorList>
    </citation>
    <scope>NUCLEOTIDE SEQUENCE [LARGE SCALE GENOMIC DNA]</scope>
    <source>
        <strain evidence="1 2">DSM 7050</strain>
    </source>
</reference>
<dbReference type="RefSeq" id="WP_183262497.1">
    <property type="nucleotide sequence ID" value="NZ_BAAAVZ010000002.1"/>
</dbReference>